<dbReference type="GO" id="GO:0006508">
    <property type="term" value="P:proteolysis"/>
    <property type="evidence" value="ECO:0007669"/>
    <property type="project" value="UniProtKB-KW"/>
</dbReference>
<dbReference type="InterPro" id="IPR050083">
    <property type="entry name" value="HtpX_protease"/>
</dbReference>
<protein>
    <submittedName>
        <fullName evidence="14">Zn-dependent protease with chaperone function</fullName>
    </submittedName>
</protein>
<keyword evidence="4 12" id="KW-0812">Transmembrane</keyword>
<keyword evidence="7" id="KW-0862">Zinc</keyword>
<name>A0A1H8VST9_9EURY</name>
<keyword evidence="2" id="KW-1003">Cell membrane</keyword>
<evidence type="ECO:0000256" key="1">
    <source>
        <dbReference type="ARBA" id="ARBA00001947"/>
    </source>
</evidence>
<dbReference type="Proteomes" id="UP000198775">
    <property type="component" value="Unassembled WGS sequence"/>
</dbReference>
<comment type="cofactor">
    <cofactor evidence="1">
        <name>Zn(2+)</name>
        <dbReference type="ChEBI" id="CHEBI:29105"/>
    </cofactor>
</comment>
<keyword evidence="5" id="KW-0479">Metal-binding</keyword>
<evidence type="ECO:0000313" key="15">
    <source>
        <dbReference type="Proteomes" id="UP000198775"/>
    </source>
</evidence>
<organism evidence="14 15">
    <name type="scientific">Halorientalis persicus</name>
    <dbReference type="NCBI Taxonomy" id="1367881"/>
    <lineage>
        <taxon>Archaea</taxon>
        <taxon>Methanobacteriati</taxon>
        <taxon>Methanobacteriota</taxon>
        <taxon>Stenosarchaea group</taxon>
        <taxon>Halobacteria</taxon>
        <taxon>Halobacteriales</taxon>
        <taxon>Haloarculaceae</taxon>
        <taxon>Halorientalis</taxon>
    </lineage>
</organism>
<keyword evidence="3 14" id="KW-0645">Protease</keyword>
<keyword evidence="8 12" id="KW-1133">Transmembrane helix</keyword>
<evidence type="ECO:0000256" key="8">
    <source>
        <dbReference type="ARBA" id="ARBA00022989"/>
    </source>
</evidence>
<gene>
    <name evidence="14" type="ORF">SAMN05216388_104120</name>
</gene>
<evidence type="ECO:0000256" key="10">
    <source>
        <dbReference type="ARBA" id="ARBA00023136"/>
    </source>
</evidence>
<dbReference type="Pfam" id="PF01435">
    <property type="entry name" value="Peptidase_M48"/>
    <property type="match status" value="1"/>
</dbReference>
<proteinExistence type="predicted"/>
<evidence type="ECO:0000313" key="14">
    <source>
        <dbReference type="EMBL" id="SEP18374.1"/>
    </source>
</evidence>
<dbReference type="Gene3D" id="3.30.2010.10">
    <property type="entry name" value="Metalloproteases ('zincins'), catalytic domain"/>
    <property type="match status" value="1"/>
</dbReference>
<evidence type="ECO:0000256" key="12">
    <source>
        <dbReference type="SAM" id="Phobius"/>
    </source>
</evidence>
<dbReference type="PANTHER" id="PTHR43221">
    <property type="entry name" value="PROTEASE HTPX"/>
    <property type="match status" value="1"/>
</dbReference>
<keyword evidence="15" id="KW-1185">Reference proteome</keyword>
<feature type="transmembrane region" description="Helical" evidence="12">
    <location>
        <begin position="162"/>
        <end position="182"/>
    </location>
</feature>
<keyword evidence="6" id="KW-0378">Hydrolase</keyword>
<keyword evidence="9" id="KW-0482">Metalloprotease</keyword>
<reference evidence="15" key="1">
    <citation type="submission" date="2016-10" db="EMBL/GenBank/DDBJ databases">
        <authorList>
            <person name="Varghese N."/>
            <person name="Submissions S."/>
        </authorList>
    </citation>
    <scope>NUCLEOTIDE SEQUENCE [LARGE SCALE GENOMIC DNA]</scope>
    <source>
        <strain evidence="15">IBRC-M 10043</strain>
    </source>
</reference>
<evidence type="ECO:0000256" key="2">
    <source>
        <dbReference type="ARBA" id="ARBA00022475"/>
    </source>
</evidence>
<dbReference type="CDD" id="cd07329">
    <property type="entry name" value="M56_like"/>
    <property type="match status" value="1"/>
</dbReference>
<evidence type="ECO:0000256" key="11">
    <source>
        <dbReference type="SAM" id="MobiDB-lite"/>
    </source>
</evidence>
<feature type="region of interest" description="Disordered" evidence="11">
    <location>
        <begin position="253"/>
        <end position="282"/>
    </location>
</feature>
<feature type="transmembrane region" description="Helical" evidence="12">
    <location>
        <begin position="12"/>
        <end position="33"/>
    </location>
</feature>
<feature type="region of interest" description="Disordered" evidence="11">
    <location>
        <begin position="314"/>
        <end position="341"/>
    </location>
</feature>
<accession>A0A1H8VST9</accession>
<dbReference type="EMBL" id="FOCX01000041">
    <property type="protein sequence ID" value="SEP18374.1"/>
    <property type="molecule type" value="Genomic_DNA"/>
</dbReference>
<dbReference type="AlphaFoldDB" id="A0A1H8VST9"/>
<dbReference type="PANTHER" id="PTHR43221:SF2">
    <property type="entry name" value="PROTEASE HTPX HOMOLOG"/>
    <property type="match status" value="1"/>
</dbReference>
<evidence type="ECO:0000256" key="6">
    <source>
        <dbReference type="ARBA" id="ARBA00022801"/>
    </source>
</evidence>
<evidence type="ECO:0000256" key="5">
    <source>
        <dbReference type="ARBA" id="ARBA00022723"/>
    </source>
</evidence>
<keyword evidence="10 12" id="KW-0472">Membrane</keyword>
<evidence type="ECO:0000256" key="3">
    <source>
        <dbReference type="ARBA" id="ARBA00022670"/>
    </source>
</evidence>
<evidence type="ECO:0000256" key="4">
    <source>
        <dbReference type="ARBA" id="ARBA00022692"/>
    </source>
</evidence>
<feature type="domain" description="Peptidase M48" evidence="13">
    <location>
        <begin position="76"/>
        <end position="314"/>
    </location>
</feature>
<evidence type="ECO:0000259" key="13">
    <source>
        <dbReference type="Pfam" id="PF01435"/>
    </source>
</evidence>
<feature type="transmembrane region" description="Helical" evidence="12">
    <location>
        <begin position="45"/>
        <end position="63"/>
    </location>
</feature>
<feature type="compositionally biased region" description="Polar residues" evidence="11">
    <location>
        <begin position="316"/>
        <end position="326"/>
    </location>
</feature>
<dbReference type="GO" id="GO:0004222">
    <property type="term" value="F:metalloendopeptidase activity"/>
    <property type="evidence" value="ECO:0007669"/>
    <property type="project" value="InterPro"/>
</dbReference>
<evidence type="ECO:0000256" key="7">
    <source>
        <dbReference type="ARBA" id="ARBA00022833"/>
    </source>
</evidence>
<sequence length="480" mass="52206">MQNIGLKLRMGLAAGVILFTYVLIMDVVMSFLFDGASLANLKWATILFIATCVGVTMTYIMGVSRLSQENIVSSDNFPELARRADRLADEMDIARPNIAVGKMGVPNAYAVGRQNKGYVVISTELLDTLTLDEVENIMAHEFAHLKNRDSIITTIGTTVTKILGWVAYITGIVVGYMTYTLVKIVKRILGEPYYSGFPTHQQAQIKLLADTARDFMTGFLTIFTRALSRQREYIADETAVTFTEKPGAMQSALKKISSTHSNSSSQNSDGSESQTSHTGAPDALCIHSEFGGAFEALFKTHPSMDSRISRIDKIASTDQSSSNTVENTRSDNRSTTSSGREYNTAYGTVVSGTTNGRASIQTELAADGAFHLSNISEDLSAGDKVRLYYATRDPTAADIKDIEIVRQNSTSKMAKGIGRVKSVNGTRIAVQSELADGGVFYLSNVQTEVSPGDRVHLYYPKTQSNPSAGDIKSVRPIANE</sequence>
<dbReference type="GO" id="GO:0046872">
    <property type="term" value="F:metal ion binding"/>
    <property type="evidence" value="ECO:0007669"/>
    <property type="project" value="UniProtKB-KW"/>
</dbReference>
<feature type="compositionally biased region" description="Low complexity" evidence="11">
    <location>
        <begin position="258"/>
        <end position="276"/>
    </location>
</feature>
<dbReference type="InterPro" id="IPR001915">
    <property type="entry name" value="Peptidase_M48"/>
</dbReference>
<feature type="region of interest" description="Disordered" evidence="11">
    <location>
        <begin position="460"/>
        <end position="480"/>
    </location>
</feature>
<evidence type="ECO:0000256" key="9">
    <source>
        <dbReference type="ARBA" id="ARBA00023049"/>
    </source>
</evidence>